<sequence>MLLGKHSKKQMIETVTSPHPQDRLAQRTCPACFGRPLPGSLPNQDSGKIHLCLDGNFQHRHHARAEKGHLALQTPVLFIPPEELQRTNEQIFSTLKRKYMKALGHCEEAHKVLDDIVVLTNPHVSSLSIYTYQFFRDQWKSQRNYESNQKQADFDKKKQLADFLEKGEKLKS</sequence>
<reference evidence="1 2" key="1">
    <citation type="submission" date="2015-08" db="EMBL/GenBank/DDBJ databases">
        <title>Next Generation Sequencing and Analysis of the Genome of Puccinia sorghi L Schw, the Causal Agent of Maize Common Rust.</title>
        <authorList>
            <person name="Rochi L."/>
            <person name="Burguener G."/>
            <person name="Darino M."/>
            <person name="Turjanski A."/>
            <person name="Kreff E."/>
            <person name="Dieguez M.J."/>
            <person name="Sacco F."/>
        </authorList>
    </citation>
    <scope>NUCLEOTIDE SEQUENCE [LARGE SCALE GENOMIC DNA]</scope>
    <source>
        <strain evidence="1 2">RO10H11247</strain>
    </source>
</reference>
<keyword evidence="2" id="KW-1185">Reference proteome</keyword>
<accession>A0A0L6US93</accession>
<comment type="caution">
    <text evidence="1">The sequence shown here is derived from an EMBL/GenBank/DDBJ whole genome shotgun (WGS) entry which is preliminary data.</text>
</comment>
<dbReference type="EMBL" id="LAVV01009152">
    <property type="protein sequence ID" value="KNZ51122.1"/>
    <property type="molecule type" value="Genomic_DNA"/>
</dbReference>
<protein>
    <submittedName>
        <fullName evidence="1">Uncharacterized protein</fullName>
    </submittedName>
</protein>
<dbReference type="VEuPathDB" id="FungiDB:VP01_4085g2"/>
<dbReference type="Proteomes" id="UP000037035">
    <property type="component" value="Unassembled WGS sequence"/>
</dbReference>
<dbReference type="PANTHER" id="PTHR33096:SF1">
    <property type="entry name" value="CXC1-LIKE CYSTEINE CLUSTER ASSOCIATED WITH KDZ TRANSPOSASES DOMAIN-CONTAINING PROTEIN"/>
    <property type="match status" value="1"/>
</dbReference>
<name>A0A0L6US93_9BASI</name>
<gene>
    <name evidence="1" type="ORF">VP01_4085g2</name>
</gene>
<dbReference type="AlphaFoldDB" id="A0A0L6US93"/>
<dbReference type="PANTHER" id="PTHR33096">
    <property type="entry name" value="CXC2 DOMAIN-CONTAINING PROTEIN"/>
    <property type="match status" value="1"/>
</dbReference>
<dbReference type="OrthoDB" id="3253684at2759"/>
<proteinExistence type="predicted"/>
<evidence type="ECO:0000313" key="1">
    <source>
        <dbReference type="EMBL" id="KNZ51122.1"/>
    </source>
</evidence>
<evidence type="ECO:0000313" key="2">
    <source>
        <dbReference type="Proteomes" id="UP000037035"/>
    </source>
</evidence>
<organism evidence="1 2">
    <name type="scientific">Puccinia sorghi</name>
    <dbReference type="NCBI Taxonomy" id="27349"/>
    <lineage>
        <taxon>Eukaryota</taxon>
        <taxon>Fungi</taxon>
        <taxon>Dikarya</taxon>
        <taxon>Basidiomycota</taxon>
        <taxon>Pucciniomycotina</taxon>
        <taxon>Pucciniomycetes</taxon>
        <taxon>Pucciniales</taxon>
        <taxon>Pucciniaceae</taxon>
        <taxon>Puccinia</taxon>
    </lineage>
</organism>